<keyword evidence="6" id="KW-1185">Reference proteome</keyword>
<evidence type="ECO:0008006" key="7">
    <source>
        <dbReference type="Google" id="ProtNLM"/>
    </source>
</evidence>
<organism evidence="5 6">
    <name type="scientific">Madurella fahalii</name>
    <dbReference type="NCBI Taxonomy" id="1157608"/>
    <lineage>
        <taxon>Eukaryota</taxon>
        <taxon>Fungi</taxon>
        <taxon>Dikarya</taxon>
        <taxon>Ascomycota</taxon>
        <taxon>Pezizomycotina</taxon>
        <taxon>Sordariomycetes</taxon>
        <taxon>Sordariomycetidae</taxon>
        <taxon>Sordariales</taxon>
        <taxon>Sordariales incertae sedis</taxon>
        <taxon>Madurella</taxon>
    </lineage>
</organism>
<keyword evidence="2" id="KW-0732">Signal</keyword>
<evidence type="ECO:0000256" key="1">
    <source>
        <dbReference type="ARBA" id="ARBA00038473"/>
    </source>
</evidence>
<dbReference type="SUPFAM" id="SSF56601">
    <property type="entry name" value="beta-lactamase/transpeptidase-like"/>
    <property type="match status" value="1"/>
</dbReference>
<reference evidence="5 6" key="1">
    <citation type="submission" date="2024-09" db="EMBL/GenBank/DDBJ databases">
        <title>Itraconazole resistance in Madurella fahalii resulting from another homologue of gene encoding cytochrome P450 14-alpha sterol demethylase (CYP51).</title>
        <authorList>
            <person name="Yoshioka I."/>
            <person name="Fahal A.H."/>
            <person name="Kaneko S."/>
            <person name="Yaguchi T."/>
        </authorList>
    </citation>
    <scope>NUCLEOTIDE SEQUENCE [LARGE SCALE GENOMIC DNA]</scope>
    <source>
        <strain evidence="5 6">IFM 68171</strain>
    </source>
</reference>
<feature type="domain" description="Beta-lactamase-like ARB-00930-like C-terminal" evidence="4">
    <location>
        <begin position="410"/>
        <end position="551"/>
    </location>
</feature>
<dbReference type="Pfam" id="PF26335">
    <property type="entry name" value="ARB_00930_C"/>
    <property type="match status" value="1"/>
</dbReference>
<comment type="caution">
    <text evidence="5">The sequence shown here is derived from an EMBL/GenBank/DDBJ whole genome shotgun (WGS) entry which is preliminary data.</text>
</comment>
<feature type="domain" description="Beta-lactamase-related" evidence="3">
    <location>
        <begin position="83"/>
        <end position="391"/>
    </location>
</feature>
<evidence type="ECO:0000259" key="3">
    <source>
        <dbReference type="Pfam" id="PF00144"/>
    </source>
</evidence>
<dbReference type="InterPro" id="IPR012338">
    <property type="entry name" value="Beta-lactam/transpept-like"/>
</dbReference>
<comment type="similarity">
    <text evidence="1">Belongs to the beta-lactamase family.</text>
</comment>
<dbReference type="Proteomes" id="UP001628179">
    <property type="component" value="Unassembled WGS sequence"/>
</dbReference>
<dbReference type="InterPro" id="IPR051478">
    <property type="entry name" value="Beta-lactamase-like_AB/R"/>
</dbReference>
<evidence type="ECO:0000313" key="5">
    <source>
        <dbReference type="EMBL" id="GAB1315591.1"/>
    </source>
</evidence>
<protein>
    <recommendedName>
        <fullName evidence="7">Beta-lactamase-related domain-containing protein</fullName>
    </recommendedName>
</protein>
<dbReference type="InterPro" id="IPR058664">
    <property type="entry name" value="ARB_00930-like_C"/>
</dbReference>
<dbReference type="RefSeq" id="XP_070917322.1">
    <property type="nucleotide sequence ID" value="XM_071061221.1"/>
</dbReference>
<dbReference type="EMBL" id="BAAFSV010000003">
    <property type="protein sequence ID" value="GAB1315591.1"/>
    <property type="molecule type" value="Genomic_DNA"/>
</dbReference>
<accession>A0ABQ0GCV5</accession>
<evidence type="ECO:0000259" key="4">
    <source>
        <dbReference type="Pfam" id="PF26335"/>
    </source>
</evidence>
<dbReference type="Pfam" id="PF00144">
    <property type="entry name" value="Beta-lactamase"/>
    <property type="match status" value="1"/>
</dbReference>
<dbReference type="PANTHER" id="PTHR22935:SF95">
    <property type="entry name" value="BETA-LACTAMASE-LIKE 1-RELATED"/>
    <property type="match status" value="1"/>
</dbReference>
<gene>
    <name evidence="5" type="ORF">MFIFM68171_05801</name>
</gene>
<dbReference type="PANTHER" id="PTHR22935">
    <property type="entry name" value="PENICILLIN-BINDING PROTEIN"/>
    <property type="match status" value="1"/>
</dbReference>
<dbReference type="Gene3D" id="3.40.710.10">
    <property type="entry name" value="DD-peptidase/beta-lactamase superfamily"/>
    <property type="match status" value="1"/>
</dbReference>
<dbReference type="GeneID" id="98176544"/>
<sequence>MALQGFIIFSLLAPIAIGFCPPTGPVLPPPVIANSFSLNALKKVVDASLRSAALPWNASTTSFSVQMTSREGKFFEYHYTAPLRNSSGVQQVRGSTVYRAASVTKVFNVLALLLAAGDKLDQPVSSYLPELNASRYGNVTLRMLAGQLSGTPRWGNAFDLYTTMGQQLEGLGFPLPLPSEVPACDTTTDTPVCTRAEFFDWLNEGQNPLVWQPGDKAAYSNLANILLGYALENITTADFNNLLHSTILDPLGLITTGLAPPNASDAIIPAETGWSWYHMDIGTFRATAGLYSTPDELTTFLRSVLNHELLSPGQTRLWLKPSVFLSSLHGAIGMPWEIFRLTHLTPQPRSVDIYTKSGSLPGYAAYVALLPEYDVGMTVNTAGDDSSETAAKWLLDTSVEALIPALEELARTQARIRYAGRYESATNDGTSNSSMSLVLDIDDGPGLRVMEWTKGGKSVLDAIAAIVGINDDATILDVRAYPVGEDNRWRLVFETRRQNEEGRRSMFDLACETWFQVDNYRYAGLPIDELLFVVADDGVVEGVRSLGLRGEARKL</sequence>
<evidence type="ECO:0000313" key="6">
    <source>
        <dbReference type="Proteomes" id="UP001628179"/>
    </source>
</evidence>
<proteinExistence type="inferred from homology"/>
<feature type="signal peptide" evidence="2">
    <location>
        <begin position="1"/>
        <end position="18"/>
    </location>
</feature>
<name>A0ABQ0GCV5_9PEZI</name>
<feature type="chain" id="PRO_5046061984" description="Beta-lactamase-related domain-containing protein" evidence="2">
    <location>
        <begin position="19"/>
        <end position="555"/>
    </location>
</feature>
<dbReference type="InterPro" id="IPR001466">
    <property type="entry name" value="Beta-lactam-related"/>
</dbReference>
<evidence type="ECO:0000256" key="2">
    <source>
        <dbReference type="SAM" id="SignalP"/>
    </source>
</evidence>